<comment type="caution">
    <text evidence="3">The sequence shown here is derived from an EMBL/GenBank/DDBJ whole genome shotgun (WGS) entry which is preliminary data.</text>
</comment>
<keyword evidence="1 2" id="KW-0732">Signal</keyword>
<evidence type="ECO:0000313" key="4">
    <source>
        <dbReference type="Proteomes" id="UP000823850"/>
    </source>
</evidence>
<dbReference type="SUPFAM" id="SSF53850">
    <property type="entry name" value="Periplasmic binding protein-like II"/>
    <property type="match status" value="1"/>
</dbReference>
<reference evidence="3" key="1">
    <citation type="journal article" date="2021" name="PeerJ">
        <title>Extensive microbial diversity within the chicken gut microbiome revealed by metagenomics and culture.</title>
        <authorList>
            <person name="Gilroy R."/>
            <person name="Ravi A."/>
            <person name="Getino M."/>
            <person name="Pursley I."/>
            <person name="Horton D.L."/>
            <person name="Alikhan N.F."/>
            <person name="Baker D."/>
            <person name="Gharbi K."/>
            <person name="Hall N."/>
            <person name="Watson M."/>
            <person name="Adriaenssens E.M."/>
            <person name="Foster-Nyarko E."/>
            <person name="Jarju S."/>
            <person name="Secka A."/>
            <person name="Antonio M."/>
            <person name="Oren A."/>
            <person name="Chaudhuri R.R."/>
            <person name="La Ragione R."/>
            <person name="Hildebrand F."/>
            <person name="Pallen M.J."/>
        </authorList>
    </citation>
    <scope>NUCLEOTIDE SEQUENCE</scope>
    <source>
        <strain evidence="3">ChiW19-6364</strain>
    </source>
</reference>
<dbReference type="Gene3D" id="3.40.190.10">
    <property type="entry name" value="Periplasmic binding protein-like II"/>
    <property type="match status" value="2"/>
</dbReference>
<dbReference type="CDD" id="cd13589">
    <property type="entry name" value="PBP2_polyamine_RpCGA009"/>
    <property type="match status" value="1"/>
</dbReference>
<dbReference type="GO" id="GO:0030288">
    <property type="term" value="C:outer membrane-bounded periplasmic space"/>
    <property type="evidence" value="ECO:0007669"/>
    <property type="project" value="TreeGrafter"/>
</dbReference>
<dbReference type="Proteomes" id="UP000823850">
    <property type="component" value="Unassembled WGS sequence"/>
</dbReference>
<feature type="chain" id="PRO_5039259547" evidence="2">
    <location>
        <begin position="19"/>
        <end position="361"/>
    </location>
</feature>
<organism evidence="3 4">
    <name type="scientific">Candidatus Blautia stercoripullorum</name>
    <dbReference type="NCBI Taxonomy" id="2838502"/>
    <lineage>
        <taxon>Bacteria</taxon>
        <taxon>Bacillati</taxon>
        <taxon>Bacillota</taxon>
        <taxon>Clostridia</taxon>
        <taxon>Lachnospirales</taxon>
        <taxon>Lachnospiraceae</taxon>
        <taxon>Blautia</taxon>
    </lineage>
</organism>
<proteinExistence type="predicted"/>
<dbReference type="EMBL" id="DWUX01000153">
    <property type="protein sequence ID" value="HJD40050.1"/>
    <property type="molecule type" value="Genomic_DNA"/>
</dbReference>
<evidence type="ECO:0000313" key="3">
    <source>
        <dbReference type="EMBL" id="HJD40050.1"/>
    </source>
</evidence>
<dbReference type="GO" id="GO:0030976">
    <property type="term" value="F:thiamine pyrophosphate binding"/>
    <property type="evidence" value="ECO:0007669"/>
    <property type="project" value="TreeGrafter"/>
</dbReference>
<dbReference type="AlphaFoldDB" id="A0A9D2U473"/>
<dbReference type="GO" id="GO:0030975">
    <property type="term" value="F:thiamine binding"/>
    <property type="evidence" value="ECO:0007669"/>
    <property type="project" value="TreeGrafter"/>
</dbReference>
<evidence type="ECO:0000256" key="1">
    <source>
        <dbReference type="ARBA" id="ARBA00022729"/>
    </source>
</evidence>
<reference evidence="3" key="2">
    <citation type="submission" date="2021-04" db="EMBL/GenBank/DDBJ databases">
        <authorList>
            <person name="Gilroy R."/>
        </authorList>
    </citation>
    <scope>NUCLEOTIDE SEQUENCE</scope>
    <source>
        <strain evidence="3">ChiW19-6364</strain>
    </source>
</reference>
<accession>A0A9D2U473</accession>
<gene>
    <name evidence="3" type="ORF">H9913_08465</name>
</gene>
<evidence type="ECO:0000256" key="2">
    <source>
        <dbReference type="SAM" id="SignalP"/>
    </source>
</evidence>
<dbReference type="Pfam" id="PF13416">
    <property type="entry name" value="SBP_bac_8"/>
    <property type="match status" value="1"/>
</dbReference>
<sequence length="361" mass="39544">MKKKIVMLLVMAMTLSIAACGSKESGSTEKQSGGDGTKTGYEGETLVVQVWGGTYEETMRNDVIPKFEKETGATVEVVSGAAPLSQLATEGNNASIDVLSLDCNEVVQGTQMDVLETLDFDKLENSGDLYDEAFMYDNAVVTNWGVYGIVYRKDLVETEPTSWEDLWDPAYKGGKIGVIDYSMGGGPEFADAIARTQGSEIADTDNWDNLFAKLASLKPNIGIYGSQHADIESMLTSGEIVMSVETNGRAINLLKEGYDIGFCMPEEGAPAMTSLAGIAKGSTQKELAYLFVNELLSTDVQKAYAEKNYYAPSNSKTVVDEELASMMPYGQEQVSNLTYMDYAAYEKVQSEFIERWNREFK</sequence>
<feature type="signal peptide" evidence="2">
    <location>
        <begin position="1"/>
        <end position="18"/>
    </location>
</feature>
<dbReference type="PANTHER" id="PTHR30006:SF2">
    <property type="entry name" value="ABC TRANSPORTER SUBSTRATE-BINDING PROTEIN"/>
    <property type="match status" value="1"/>
</dbReference>
<name>A0A9D2U473_9FIRM</name>
<dbReference type="PROSITE" id="PS51257">
    <property type="entry name" value="PROKAR_LIPOPROTEIN"/>
    <property type="match status" value="1"/>
</dbReference>
<dbReference type="InterPro" id="IPR006059">
    <property type="entry name" value="SBP"/>
</dbReference>
<dbReference type="PANTHER" id="PTHR30006">
    <property type="entry name" value="THIAMINE-BINDING PERIPLASMIC PROTEIN-RELATED"/>
    <property type="match status" value="1"/>
</dbReference>
<dbReference type="GO" id="GO:0015888">
    <property type="term" value="P:thiamine transport"/>
    <property type="evidence" value="ECO:0007669"/>
    <property type="project" value="TreeGrafter"/>
</dbReference>
<protein>
    <submittedName>
        <fullName evidence="3">ABC transporter substrate-binding protein</fullName>
    </submittedName>
</protein>